<dbReference type="Proteomes" id="UP000253426">
    <property type="component" value="Unassembled WGS sequence"/>
</dbReference>
<comment type="caution">
    <text evidence="2">The sequence shown here is derived from an EMBL/GenBank/DDBJ whole genome shotgun (WGS) entry which is preliminary data.</text>
</comment>
<dbReference type="AlphaFoldDB" id="A0A366HQ11"/>
<keyword evidence="1" id="KW-0732">Signal</keyword>
<name>A0A366HQ11_9BACT</name>
<dbReference type="RefSeq" id="WP_113957308.1">
    <property type="nucleotide sequence ID" value="NZ_QNRR01000002.1"/>
</dbReference>
<sequence length="181" mass="19597">MKAILAAALVLLSAVSTLSAQNNQPQTPSNNPDEVDSNPRFWQATFSNGGHYLVKLDRIAFASKHEYVGNGAARVVEVTIGSDTSVVARFYWLEALAKDTPIAAGNIMITRAEQLQKEVAGRVSPSLGKLQVIKDYPTTTHTHTVEYALQTPEALNSLYGSLMAAINTGRGRTWREATPAK</sequence>
<accession>A0A366HQ11</accession>
<protein>
    <submittedName>
        <fullName evidence="2">Uncharacterized protein</fullName>
    </submittedName>
</protein>
<evidence type="ECO:0000313" key="3">
    <source>
        <dbReference type="Proteomes" id="UP000253426"/>
    </source>
</evidence>
<feature type="chain" id="PRO_5016924970" evidence="1">
    <location>
        <begin position="21"/>
        <end position="181"/>
    </location>
</feature>
<reference evidence="2 3" key="1">
    <citation type="submission" date="2018-06" db="EMBL/GenBank/DDBJ databases">
        <title>Genomic Encyclopedia of Type Strains, Phase IV (KMG-IV): sequencing the most valuable type-strain genomes for metagenomic binning, comparative biology and taxonomic classification.</title>
        <authorList>
            <person name="Goeker M."/>
        </authorList>
    </citation>
    <scope>NUCLEOTIDE SEQUENCE [LARGE SCALE GENOMIC DNA]</scope>
    <source>
        <strain evidence="2 3">DSM 25532</strain>
    </source>
</reference>
<keyword evidence="3" id="KW-1185">Reference proteome</keyword>
<dbReference type="OrthoDB" id="196581at2"/>
<proteinExistence type="predicted"/>
<gene>
    <name evidence="2" type="ORF">DES53_102114</name>
</gene>
<evidence type="ECO:0000256" key="1">
    <source>
        <dbReference type="SAM" id="SignalP"/>
    </source>
</evidence>
<organism evidence="2 3">
    <name type="scientific">Roseimicrobium gellanilyticum</name>
    <dbReference type="NCBI Taxonomy" id="748857"/>
    <lineage>
        <taxon>Bacteria</taxon>
        <taxon>Pseudomonadati</taxon>
        <taxon>Verrucomicrobiota</taxon>
        <taxon>Verrucomicrobiia</taxon>
        <taxon>Verrucomicrobiales</taxon>
        <taxon>Verrucomicrobiaceae</taxon>
        <taxon>Roseimicrobium</taxon>
    </lineage>
</organism>
<feature type="signal peptide" evidence="1">
    <location>
        <begin position="1"/>
        <end position="20"/>
    </location>
</feature>
<evidence type="ECO:0000313" key="2">
    <source>
        <dbReference type="EMBL" id="RBP45732.1"/>
    </source>
</evidence>
<dbReference type="EMBL" id="QNRR01000002">
    <property type="protein sequence ID" value="RBP45732.1"/>
    <property type="molecule type" value="Genomic_DNA"/>
</dbReference>